<sequence length="410" mass="44387">MLHPAVPSSSSSSNASADSYSMGTSATGSSSHPALNRHSRHPSTPAPSTLDLSSPLQSPSGSLPPLVHDSSSDEEQSPGGSSGIVTPTLPYSPTDAQQLRIATDHSALNGMSLSTTPVLDQAEQFHRGKHPLLPAHHLWHKNAVSLDKRDASPPTTPKGHPISYRPFFQMPNKSKMYSILSPYPSAKHGHSYTTTLSYLLRIPRRYRPAILLGFCILTFGFVYLSRAMSHATHLDALVNQRRAMALGRRYIEAEGLTDMSDKVGSGKQAIFTPTTPKANSAVSGGEALLQFESADEELTALIAVICCIHRLQHAPPLDPMETLEPSAVLDFDPARPNAREDLELLQAEGKSLGSYHDVLEMKDKGTFRKTLEASGAVTVQDVKKKKKGVKEALRMENERILGPKPIIDGI</sequence>
<feature type="compositionally biased region" description="Low complexity" evidence="1">
    <location>
        <begin position="8"/>
        <end position="21"/>
    </location>
</feature>
<feature type="compositionally biased region" description="Polar residues" evidence="1">
    <location>
        <begin position="83"/>
        <end position="92"/>
    </location>
</feature>
<proteinExistence type="predicted"/>
<comment type="caution">
    <text evidence="3">The sequence shown here is derived from an EMBL/GenBank/DDBJ whole genome shotgun (WGS) entry which is preliminary data.</text>
</comment>
<protein>
    <submittedName>
        <fullName evidence="3">Uncharacterized protein</fullName>
    </submittedName>
</protein>
<gene>
    <name evidence="3" type="ORF">EHS25_006710</name>
</gene>
<keyword evidence="2" id="KW-0472">Membrane</keyword>
<reference evidence="3 4" key="1">
    <citation type="submission" date="2018-11" db="EMBL/GenBank/DDBJ databases">
        <title>Genome sequence of Saitozyma podzolica DSM 27192.</title>
        <authorList>
            <person name="Aliyu H."/>
            <person name="Gorte O."/>
            <person name="Ochsenreither K."/>
        </authorList>
    </citation>
    <scope>NUCLEOTIDE SEQUENCE [LARGE SCALE GENOMIC DNA]</scope>
    <source>
        <strain evidence="3 4">DSM 27192</strain>
    </source>
</reference>
<feature type="transmembrane region" description="Helical" evidence="2">
    <location>
        <begin position="206"/>
        <end position="224"/>
    </location>
</feature>
<organism evidence="3 4">
    <name type="scientific">Saitozyma podzolica</name>
    <dbReference type="NCBI Taxonomy" id="1890683"/>
    <lineage>
        <taxon>Eukaryota</taxon>
        <taxon>Fungi</taxon>
        <taxon>Dikarya</taxon>
        <taxon>Basidiomycota</taxon>
        <taxon>Agaricomycotina</taxon>
        <taxon>Tremellomycetes</taxon>
        <taxon>Tremellales</taxon>
        <taxon>Trimorphomycetaceae</taxon>
        <taxon>Saitozyma</taxon>
    </lineage>
</organism>
<feature type="compositionally biased region" description="Low complexity" evidence="1">
    <location>
        <begin position="47"/>
        <end position="66"/>
    </location>
</feature>
<accession>A0A427YSQ1</accession>
<feature type="compositionally biased region" description="Polar residues" evidence="1">
    <location>
        <begin position="22"/>
        <end position="33"/>
    </location>
</feature>
<keyword evidence="2" id="KW-0812">Transmembrane</keyword>
<evidence type="ECO:0000256" key="2">
    <source>
        <dbReference type="SAM" id="Phobius"/>
    </source>
</evidence>
<evidence type="ECO:0000313" key="3">
    <source>
        <dbReference type="EMBL" id="RSH94056.1"/>
    </source>
</evidence>
<name>A0A427YSQ1_9TREE</name>
<dbReference type="OrthoDB" id="423313at2759"/>
<evidence type="ECO:0000313" key="4">
    <source>
        <dbReference type="Proteomes" id="UP000279259"/>
    </source>
</evidence>
<dbReference type="STRING" id="1890683.A0A427YSQ1"/>
<keyword evidence="2" id="KW-1133">Transmembrane helix</keyword>
<feature type="region of interest" description="Disordered" evidence="1">
    <location>
        <begin position="1"/>
        <end position="92"/>
    </location>
</feature>
<dbReference type="EMBL" id="RSCD01000003">
    <property type="protein sequence ID" value="RSH94056.1"/>
    <property type="molecule type" value="Genomic_DNA"/>
</dbReference>
<dbReference type="AlphaFoldDB" id="A0A427YSQ1"/>
<evidence type="ECO:0000256" key="1">
    <source>
        <dbReference type="SAM" id="MobiDB-lite"/>
    </source>
</evidence>
<dbReference type="Proteomes" id="UP000279259">
    <property type="component" value="Unassembled WGS sequence"/>
</dbReference>
<keyword evidence="4" id="KW-1185">Reference proteome</keyword>